<protein>
    <submittedName>
        <fullName evidence="1">Uncharacterized protein</fullName>
    </submittedName>
</protein>
<sequence>MKVVEKLDHNFPIPMALCKALGFTSDFNKLTLARVIKYRCDYYTKTLGDNIIEVAFSDDSLEYIVDNIEPVLDIFKGHYSNDPLVHLLMEA</sequence>
<keyword evidence="2" id="KW-1185">Reference proteome</keyword>
<dbReference type="Proteomes" id="UP000267630">
    <property type="component" value="Chromosome 3"/>
</dbReference>
<dbReference type="EMBL" id="LR134253">
    <property type="protein sequence ID" value="VED55004.1"/>
    <property type="molecule type" value="Genomic_DNA"/>
</dbReference>
<dbReference type="AlphaFoldDB" id="A0A7Z8ZGL0"/>
<name>A0A7Z8ZGL0_RAOTE</name>
<evidence type="ECO:0000313" key="2">
    <source>
        <dbReference type="Proteomes" id="UP000267630"/>
    </source>
</evidence>
<reference evidence="1 2" key="1">
    <citation type="submission" date="2018-12" db="EMBL/GenBank/DDBJ databases">
        <authorList>
            <consortium name="Pathogen Informatics"/>
        </authorList>
    </citation>
    <scope>NUCLEOTIDE SEQUENCE [LARGE SCALE GENOMIC DNA]</scope>
    <source>
        <strain evidence="1 2">NCTC9997</strain>
    </source>
</reference>
<organism evidence="1 2">
    <name type="scientific">Raoultella terrigena</name>
    <name type="common">Klebsiella terrigena</name>
    <dbReference type="NCBI Taxonomy" id="577"/>
    <lineage>
        <taxon>Bacteria</taxon>
        <taxon>Pseudomonadati</taxon>
        <taxon>Pseudomonadota</taxon>
        <taxon>Gammaproteobacteria</taxon>
        <taxon>Enterobacterales</taxon>
        <taxon>Enterobacteriaceae</taxon>
        <taxon>Klebsiella/Raoultella group</taxon>
        <taxon>Raoultella</taxon>
    </lineage>
</organism>
<accession>A0A7Z8ZGL0</accession>
<gene>
    <name evidence="1" type="ORF">NCTC9997_05718</name>
</gene>
<proteinExistence type="predicted"/>
<evidence type="ECO:0000313" key="1">
    <source>
        <dbReference type="EMBL" id="VED55004.1"/>
    </source>
</evidence>